<dbReference type="EMBL" id="PXYH01000004">
    <property type="protein sequence ID" value="PSJ46018.1"/>
    <property type="molecule type" value="Genomic_DNA"/>
</dbReference>
<dbReference type="Pfam" id="PF13808">
    <property type="entry name" value="DDE_Tnp_1_assoc"/>
    <property type="match status" value="1"/>
</dbReference>
<feature type="domain" description="H repeat-associated protein N-terminal" evidence="2">
    <location>
        <begin position="8"/>
        <end position="94"/>
    </location>
</feature>
<keyword evidence="4" id="KW-1185">Reference proteome</keyword>
<dbReference type="Pfam" id="PF01609">
    <property type="entry name" value="DDE_Tnp_1"/>
    <property type="match status" value="1"/>
</dbReference>
<evidence type="ECO:0000259" key="1">
    <source>
        <dbReference type="Pfam" id="PF01609"/>
    </source>
</evidence>
<organism evidence="3 4">
    <name type="scientific">Zobellella taiwanensis</name>
    <dbReference type="NCBI Taxonomy" id="347535"/>
    <lineage>
        <taxon>Bacteria</taxon>
        <taxon>Pseudomonadati</taxon>
        <taxon>Pseudomonadota</taxon>
        <taxon>Gammaproteobacteria</taxon>
        <taxon>Aeromonadales</taxon>
        <taxon>Aeromonadaceae</taxon>
        <taxon>Zobellella</taxon>
    </lineage>
</organism>
<sequence length="377" mass="41658">MSLDAFSQYFGELEDPRQSAKISYPLFDVLFLTVCAVIAGAEGWEDIEDFGEVHLDWFQQKGLFPDGVPVHDTIARIVSRLDPAQFQQSFIRWAQSVNERTEGELIVIDGKVLRGSCHRESRRSAIHMVSAFATGNGVVMGQLKTDAKSNEITAIPALLKLLDIKGCLVSIDAMGCQTDIAGTVVKQGGDYLLAVKGNQELLHRAVQQALRPLHSAAADPASVTVENGHGRIEAREYHVLAAGDVASQFPEWQGLKTLGVAIGYRLEKSGKQSLEYRYYISSAELDQARFAAAVRDHWRIENSLHWVLDVSMNEDACPIYRGEAAEILSCMRHLALNMLRAETTKKASIRRKQKIASMNTDYLDQVLAAGLRAMAAQ</sequence>
<dbReference type="GO" id="GO:0003677">
    <property type="term" value="F:DNA binding"/>
    <property type="evidence" value="ECO:0007669"/>
    <property type="project" value="InterPro"/>
</dbReference>
<dbReference type="GO" id="GO:0004803">
    <property type="term" value="F:transposase activity"/>
    <property type="evidence" value="ECO:0007669"/>
    <property type="project" value="InterPro"/>
</dbReference>
<dbReference type="PANTHER" id="PTHR30298">
    <property type="entry name" value="H REPEAT-ASSOCIATED PREDICTED TRANSPOSASE"/>
    <property type="match status" value="1"/>
</dbReference>
<accession>A0A2P7R707</accession>
<protein>
    <submittedName>
        <fullName evidence="3">ISAs1 family transposase</fullName>
    </submittedName>
</protein>
<dbReference type="OrthoDB" id="8001376at2"/>
<comment type="caution">
    <text evidence="3">The sequence shown here is derived from an EMBL/GenBank/DDBJ whole genome shotgun (WGS) entry which is preliminary data.</text>
</comment>
<dbReference type="InterPro" id="IPR047647">
    <property type="entry name" value="ISAs1_transpos"/>
</dbReference>
<name>A0A2P7R707_9GAMM</name>
<reference evidence="3 4" key="1">
    <citation type="submission" date="2018-03" db="EMBL/GenBank/DDBJ databases">
        <title>The draft genome of Zobellella taiwanensis JCM 13381.</title>
        <authorList>
            <person name="Liu L."/>
            <person name="Li L."/>
            <person name="Wang T."/>
            <person name="Zhang X."/>
            <person name="Liang L."/>
        </authorList>
    </citation>
    <scope>NUCLEOTIDE SEQUENCE [LARGE SCALE GENOMIC DNA]</scope>
    <source>
        <strain evidence="3 4">JCM 13381</strain>
    </source>
</reference>
<feature type="domain" description="Transposase IS4-like" evidence="1">
    <location>
        <begin position="103"/>
        <end position="338"/>
    </location>
</feature>
<evidence type="ECO:0000313" key="4">
    <source>
        <dbReference type="Proteomes" id="UP000242181"/>
    </source>
</evidence>
<dbReference type="RefSeq" id="WP_106452383.1">
    <property type="nucleotide sequence ID" value="NZ_PXYH01000004.1"/>
</dbReference>
<dbReference type="AlphaFoldDB" id="A0A2P7R707"/>
<dbReference type="GO" id="GO:0006313">
    <property type="term" value="P:DNA transposition"/>
    <property type="evidence" value="ECO:0007669"/>
    <property type="project" value="InterPro"/>
</dbReference>
<gene>
    <name evidence="3" type="ORF">C7I36_03650</name>
</gene>
<dbReference type="InterPro" id="IPR051698">
    <property type="entry name" value="Transposase_11-like"/>
</dbReference>
<dbReference type="NCBIfam" id="NF033564">
    <property type="entry name" value="transpos_ISAs1"/>
    <property type="match status" value="1"/>
</dbReference>
<proteinExistence type="predicted"/>
<evidence type="ECO:0000313" key="3">
    <source>
        <dbReference type="EMBL" id="PSJ46018.1"/>
    </source>
</evidence>
<dbReference type="Proteomes" id="UP000242181">
    <property type="component" value="Unassembled WGS sequence"/>
</dbReference>
<dbReference type="PANTHER" id="PTHR30298:SF0">
    <property type="entry name" value="PROTEIN YBFL-RELATED"/>
    <property type="match status" value="1"/>
</dbReference>
<dbReference type="InterPro" id="IPR032806">
    <property type="entry name" value="YbfD_N"/>
</dbReference>
<dbReference type="InterPro" id="IPR002559">
    <property type="entry name" value="Transposase_11"/>
</dbReference>
<evidence type="ECO:0000259" key="2">
    <source>
        <dbReference type="Pfam" id="PF13808"/>
    </source>
</evidence>